<comment type="caution">
    <text evidence="1">The sequence shown here is derived from an EMBL/GenBank/DDBJ whole genome shotgun (WGS) entry which is preliminary data.</text>
</comment>
<organism evidence="1 2">
    <name type="scientific">Sulfuriferula multivorans</name>
    <dbReference type="NCBI Taxonomy" id="1559896"/>
    <lineage>
        <taxon>Bacteria</taxon>
        <taxon>Pseudomonadati</taxon>
        <taxon>Pseudomonadota</taxon>
        <taxon>Betaproteobacteria</taxon>
        <taxon>Nitrosomonadales</taxon>
        <taxon>Sulfuricellaceae</taxon>
        <taxon>Sulfuriferula</taxon>
    </lineage>
</organism>
<gene>
    <name evidence="1" type="ORF">SFMTTN_0420</name>
</gene>
<accession>A0A401JAP3</accession>
<evidence type="ECO:0000313" key="2">
    <source>
        <dbReference type="Proteomes" id="UP000286806"/>
    </source>
</evidence>
<dbReference type="Proteomes" id="UP000286806">
    <property type="component" value="Unassembled WGS sequence"/>
</dbReference>
<protein>
    <submittedName>
        <fullName evidence="1">Uncharacterized protein</fullName>
    </submittedName>
</protein>
<dbReference type="AlphaFoldDB" id="A0A401JAP3"/>
<dbReference type="RefSeq" id="WP_124703460.1">
    <property type="nucleotide sequence ID" value="NZ_BGOW01000002.1"/>
</dbReference>
<keyword evidence="2" id="KW-1185">Reference proteome</keyword>
<reference evidence="1 2" key="1">
    <citation type="journal article" date="2019" name="Front. Microbiol.">
        <title>Genomes of Neutrophilic Sulfur-Oxidizing Chemolithoautotrophs Representing 9 Proteobacterial Species From 8 Genera.</title>
        <authorList>
            <person name="Watanabe T."/>
            <person name="Kojima H."/>
            <person name="Umezawa K."/>
            <person name="Hori C."/>
            <person name="Takasuka T.E."/>
            <person name="Kato Y."/>
            <person name="Fukui M."/>
        </authorList>
    </citation>
    <scope>NUCLEOTIDE SEQUENCE [LARGE SCALE GENOMIC DNA]</scope>
    <source>
        <strain evidence="1 2">TTN</strain>
    </source>
</reference>
<dbReference type="EMBL" id="BGOW01000002">
    <property type="protein sequence ID" value="GBL44620.1"/>
    <property type="molecule type" value="Genomic_DNA"/>
</dbReference>
<name>A0A401JAP3_9PROT</name>
<dbReference type="OrthoDB" id="8564340at2"/>
<sequence>MTYVQLLETLQARTGYTLLCGNADATLIAATAGRHPDAFLGEVISMIYVWCALSDIHAEVDRAAVVNALGPLRRRYMAGEGCAADFRRLNHIIEAIDAAFDAAVQPGQCR</sequence>
<proteinExistence type="predicted"/>
<evidence type="ECO:0000313" key="1">
    <source>
        <dbReference type="EMBL" id="GBL44620.1"/>
    </source>
</evidence>